<proteinExistence type="predicted"/>
<evidence type="ECO:0000256" key="1">
    <source>
        <dbReference type="SAM" id="Phobius"/>
    </source>
</evidence>
<dbReference type="InParanoid" id="B3MKV6"/>
<keyword evidence="1" id="KW-0472">Membrane</keyword>
<dbReference type="EMBL" id="CH902620">
    <property type="protein sequence ID" value="EDV31637.2"/>
    <property type="molecule type" value="Genomic_DNA"/>
</dbReference>
<dbReference type="KEGG" id="dan:6498259"/>
<dbReference type="HOGENOM" id="CLU_1295576_0_0_1"/>
<gene>
    <name evidence="2" type="primary">Dana\GF15451</name>
    <name evidence="2" type="synonym">dana_GLEANR_16217</name>
    <name evidence="2" type="ORF">GF15451</name>
</gene>
<protein>
    <submittedName>
        <fullName evidence="2">Uncharacterized protein</fullName>
    </submittedName>
</protein>
<dbReference type="AlphaFoldDB" id="B3MKV6"/>
<keyword evidence="1" id="KW-1133">Transmembrane helix</keyword>
<reference evidence="2 3" key="1">
    <citation type="journal article" date="2007" name="Nature">
        <title>Evolution of genes and genomes on the Drosophila phylogeny.</title>
        <authorList>
            <consortium name="Drosophila 12 Genomes Consortium"/>
            <person name="Clark A.G."/>
            <person name="Eisen M.B."/>
            <person name="Smith D.R."/>
            <person name="Bergman C.M."/>
            <person name="Oliver B."/>
            <person name="Markow T.A."/>
            <person name="Kaufman T.C."/>
            <person name="Kellis M."/>
            <person name="Gelbart W."/>
            <person name="Iyer V.N."/>
            <person name="Pollard D.A."/>
            <person name="Sackton T.B."/>
            <person name="Larracuente A.M."/>
            <person name="Singh N.D."/>
            <person name="Abad J.P."/>
            <person name="Abt D.N."/>
            <person name="Adryan B."/>
            <person name="Aguade M."/>
            <person name="Akashi H."/>
            <person name="Anderson W.W."/>
            <person name="Aquadro C.F."/>
            <person name="Ardell D.H."/>
            <person name="Arguello R."/>
            <person name="Artieri C.G."/>
            <person name="Barbash D.A."/>
            <person name="Barker D."/>
            <person name="Barsanti P."/>
            <person name="Batterham P."/>
            <person name="Batzoglou S."/>
            <person name="Begun D."/>
            <person name="Bhutkar A."/>
            <person name="Blanco E."/>
            <person name="Bosak S.A."/>
            <person name="Bradley R.K."/>
            <person name="Brand A.D."/>
            <person name="Brent M.R."/>
            <person name="Brooks A.N."/>
            <person name="Brown R.H."/>
            <person name="Butlin R.K."/>
            <person name="Caggese C."/>
            <person name="Calvi B.R."/>
            <person name="Bernardo de Carvalho A."/>
            <person name="Caspi A."/>
            <person name="Castrezana S."/>
            <person name="Celniker S.E."/>
            <person name="Chang J.L."/>
            <person name="Chapple C."/>
            <person name="Chatterji S."/>
            <person name="Chinwalla A."/>
            <person name="Civetta A."/>
            <person name="Clifton S.W."/>
            <person name="Comeron J.M."/>
            <person name="Costello J.C."/>
            <person name="Coyne J.A."/>
            <person name="Daub J."/>
            <person name="David R.G."/>
            <person name="Delcher A.L."/>
            <person name="Delehaunty K."/>
            <person name="Do C.B."/>
            <person name="Ebling H."/>
            <person name="Edwards K."/>
            <person name="Eickbush T."/>
            <person name="Evans J.D."/>
            <person name="Filipski A."/>
            <person name="Findeiss S."/>
            <person name="Freyhult E."/>
            <person name="Fulton L."/>
            <person name="Fulton R."/>
            <person name="Garcia A.C."/>
            <person name="Gardiner A."/>
            <person name="Garfield D.A."/>
            <person name="Garvin B.E."/>
            <person name="Gibson G."/>
            <person name="Gilbert D."/>
            <person name="Gnerre S."/>
            <person name="Godfrey J."/>
            <person name="Good R."/>
            <person name="Gotea V."/>
            <person name="Gravely B."/>
            <person name="Greenberg A.J."/>
            <person name="Griffiths-Jones S."/>
            <person name="Gross S."/>
            <person name="Guigo R."/>
            <person name="Gustafson E.A."/>
            <person name="Haerty W."/>
            <person name="Hahn M.W."/>
            <person name="Halligan D.L."/>
            <person name="Halpern A.L."/>
            <person name="Halter G.M."/>
            <person name="Han M.V."/>
            <person name="Heger A."/>
            <person name="Hillier L."/>
            <person name="Hinrichs A.S."/>
            <person name="Holmes I."/>
            <person name="Hoskins R.A."/>
            <person name="Hubisz M.J."/>
            <person name="Hultmark D."/>
            <person name="Huntley M.A."/>
            <person name="Jaffe D.B."/>
            <person name="Jagadeeshan S."/>
            <person name="Jeck W.R."/>
            <person name="Johnson J."/>
            <person name="Jones C.D."/>
            <person name="Jordan W.C."/>
            <person name="Karpen G.H."/>
            <person name="Kataoka E."/>
            <person name="Keightley P.D."/>
            <person name="Kheradpour P."/>
            <person name="Kirkness E.F."/>
            <person name="Koerich L.B."/>
            <person name="Kristiansen K."/>
            <person name="Kudrna D."/>
            <person name="Kulathinal R.J."/>
            <person name="Kumar S."/>
            <person name="Kwok R."/>
            <person name="Lander E."/>
            <person name="Langley C.H."/>
            <person name="Lapoint R."/>
            <person name="Lazzaro B.P."/>
            <person name="Lee S.J."/>
            <person name="Levesque L."/>
            <person name="Li R."/>
            <person name="Lin C.F."/>
            <person name="Lin M.F."/>
            <person name="Lindblad-Toh K."/>
            <person name="Llopart A."/>
            <person name="Long M."/>
            <person name="Low L."/>
            <person name="Lozovsky E."/>
            <person name="Lu J."/>
            <person name="Luo M."/>
            <person name="Machado C.A."/>
            <person name="Makalowski W."/>
            <person name="Marzo M."/>
            <person name="Matsuda M."/>
            <person name="Matzkin L."/>
            <person name="McAllister B."/>
            <person name="McBride C.S."/>
            <person name="McKernan B."/>
            <person name="McKernan K."/>
            <person name="Mendez-Lago M."/>
            <person name="Minx P."/>
            <person name="Mollenhauer M.U."/>
            <person name="Montooth K."/>
            <person name="Mount S.M."/>
            <person name="Mu X."/>
            <person name="Myers E."/>
            <person name="Negre B."/>
            <person name="Newfeld S."/>
            <person name="Nielsen R."/>
            <person name="Noor M.A."/>
            <person name="O'Grady P."/>
            <person name="Pachter L."/>
            <person name="Papaceit M."/>
            <person name="Parisi M.J."/>
            <person name="Parisi M."/>
            <person name="Parts L."/>
            <person name="Pedersen J.S."/>
            <person name="Pesole G."/>
            <person name="Phillippy A.M."/>
            <person name="Ponting C.P."/>
            <person name="Pop M."/>
            <person name="Porcelli D."/>
            <person name="Powell J.R."/>
            <person name="Prohaska S."/>
            <person name="Pruitt K."/>
            <person name="Puig M."/>
            <person name="Quesneville H."/>
            <person name="Ram K.R."/>
            <person name="Rand D."/>
            <person name="Rasmussen M.D."/>
            <person name="Reed L.K."/>
            <person name="Reenan R."/>
            <person name="Reily A."/>
            <person name="Remington K.A."/>
            <person name="Rieger T.T."/>
            <person name="Ritchie M.G."/>
            <person name="Robin C."/>
            <person name="Rogers Y.H."/>
            <person name="Rohde C."/>
            <person name="Rozas J."/>
            <person name="Rubenfield M.J."/>
            <person name="Ruiz A."/>
            <person name="Russo S."/>
            <person name="Salzberg S.L."/>
            <person name="Sanchez-Gracia A."/>
            <person name="Saranga D.J."/>
            <person name="Sato H."/>
            <person name="Schaeffer S.W."/>
            <person name="Schatz M.C."/>
            <person name="Schlenke T."/>
            <person name="Schwartz R."/>
            <person name="Segarra C."/>
            <person name="Singh R.S."/>
            <person name="Sirot L."/>
            <person name="Sirota M."/>
            <person name="Sisneros N.B."/>
            <person name="Smith C.D."/>
            <person name="Smith T.F."/>
            <person name="Spieth J."/>
            <person name="Stage D.E."/>
            <person name="Stark A."/>
            <person name="Stephan W."/>
            <person name="Strausberg R.L."/>
            <person name="Strempel S."/>
            <person name="Sturgill D."/>
            <person name="Sutton G."/>
            <person name="Sutton G.G."/>
            <person name="Tao W."/>
            <person name="Teichmann S."/>
            <person name="Tobari Y.N."/>
            <person name="Tomimura Y."/>
            <person name="Tsolas J.M."/>
            <person name="Valente V.L."/>
            <person name="Venter E."/>
            <person name="Venter J.C."/>
            <person name="Vicario S."/>
            <person name="Vieira F.G."/>
            <person name="Vilella A.J."/>
            <person name="Villasante A."/>
            <person name="Walenz B."/>
            <person name="Wang J."/>
            <person name="Wasserman M."/>
            <person name="Watts T."/>
            <person name="Wilson D."/>
            <person name="Wilson R.K."/>
            <person name="Wing R.A."/>
            <person name="Wolfner M.F."/>
            <person name="Wong A."/>
            <person name="Wong G.K."/>
            <person name="Wu C.I."/>
            <person name="Wu G."/>
            <person name="Yamamoto D."/>
            <person name="Yang H.P."/>
            <person name="Yang S.P."/>
            <person name="Yorke J.A."/>
            <person name="Yoshida K."/>
            <person name="Zdobnov E."/>
            <person name="Zhang P."/>
            <person name="Zhang Y."/>
            <person name="Zimin A.V."/>
            <person name="Baldwin J."/>
            <person name="Abdouelleil A."/>
            <person name="Abdulkadir J."/>
            <person name="Abebe A."/>
            <person name="Abera B."/>
            <person name="Abreu J."/>
            <person name="Acer S.C."/>
            <person name="Aftuck L."/>
            <person name="Alexander A."/>
            <person name="An P."/>
            <person name="Anderson E."/>
            <person name="Anderson S."/>
            <person name="Arachi H."/>
            <person name="Azer M."/>
            <person name="Bachantsang P."/>
            <person name="Barry A."/>
            <person name="Bayul T."/>
            <person name="Berlin A."/>
            <person name="Bessette D."/>
            <person name="Bloom T."/>
            <person name="Blye J."/>
            <person name="Boguslavskiy L."/>
            <person name="Bonnet C."/>
            <person name="Boukhgalter B."/>
            <person name="Bourzgui I."/>
            <person name="Brown A."/>
            <person name="Cahill P."/>
            <person name="Channer S."/>
            <person name="Cheshatsang Y."/>
            <person name="Chuda L."/>
            <person name="Citroen M."/>
            <person name="Collymore A."/>
            <person name="Cooke P."/>
            <person name="Costello M."/>
            <person name="D'Aco K."/>
            <person name="Daza R."/>
            <person name="De Haan G."/>
            <person name="DeGray S."/>
            <person name="DeMaso C."/>
            <person name="Dhargay N."/>
            <person name="Dooley K."/>
            <person name="Dooley E."/>
            <person name="Doricent M."/>
            <person name="Dorje P."/>
            <person name="Dorjee K."/>
            <person name="Dupes A."/>
            <person name="Elong R."/>
            <person name="Falk J."/>
            <person name="Farina A."/>
            <person name="Faro S."/>
            <person name="Ferguson D."/>
            <person name="Fisher S."/>
            <person name="Foley C.D."/>
            <person name="Franke A."/>
            <person name="Friedrich D."/>
            <person name="Gadbois L."/>
            <person name="Gearin G."/>
            <person name="Gearin C.R."/>
            <person name="Giannoukos G."/>
            <person name="Goode T."/>
            <person name="Graham J."/>
            <person name="Grandbois E."/>
            <person name="Grewal S."/>
            <person name="Gyaltsen K."/>
            <person name="Hafez N."/>
            <person name="Hagos B."/>
            <person name="Hall J."/>
            <person name="Henson C."/>
            <person name="Hollinger A."/>
            <person name="Honan T."/>
            <person name="Huard M.D."/>
            <person name="Hughes L."/>
            <person name="Hurhula B."/>
            <person name="Husby M.E."/>
            <person name="Kamat A."/>
            <person name="Kanga B."/>
            <person name="Kashin S."/>
            <person name="Khazanovich D."/>
            <person name="Kisner P."/>
            <person name="Lance K."/>
            <person name="Lara M."/>
            <person name="Lee W."/>
            <person name="Lennon N."/>
            <person name="Letendre F."/>
            <person name="LeVine R."/>
            <person name="Lipovsky A."/>
            <person name="Liu X."/>
            <person name="Liu J."/>
            <person name="Liu S."/>
            <person name="Lokyitsang T."/>
            <person name="Lokyitsang Y."/>
            <person name="Lubonja R."/>
            <person name="Lui A."/>
            <person name="MacDonald P."/>
            <person name="Magnisalis V."/>
            <person name="Maru K."/>
            <person name="Matthews C."/>
            <person name="McCusker W."/>
            <person name="McDonough S."/>
            <person name="Mehta T."/>
            <person name="Meldrim J."/>
            <person name="Meneus L."/>
            <person name="Mihai O."/>
            <person name="Mihalev A."/>
            <person name="Mihova T."/>
            <person name="Mittelman R."/>
            <person name="Mlenga V."/>
            <person name="Montmayeur A."/>
            <person name="Mulrain L."/>
            <person name="Navidi A."/>
            <person name="Naylor J."/>
            <person name="Negash T."/>
            <person name="Nguyen T."/>
            <person name="Nguyen N."/>
            <person name="Nicol R."/>
            <person name="Norbu C."/>
            <person name="Norbu N."/>
            <person name="Novod N."/>
            <person name="O'Neill B."/>
            <person name="Osman S."/>
            <person name="Markiewicz E."/>
            <person name="Oyono O.L."/>
            <person name="Patti C."/>
            <person name="Phunkhang P."/>
            <person name="Pierre F."/>
            <person name="Priest M."/>
            <person name="Raghuraman S."/>
            <person name="Rege F."/>
            <person name="Reyes R."/>
            <person name="Rise C."/>
            <person name="Rogov P."/>
            <person name="Ross K."/>
            <person name="Ryan E."/>
            <person name="Settipalli S."/>
            <person name="Shea T."/>
            <person name="Sherpa N."/>
            <person name="Shi L."/>
            <person name="Shih D."/>
            <person name="Sparrow T."/>
            <person name="Spaulding J."/>
            <person name="Stalker J."/>
            <person name="Stange-Thomann N."/>
            <person name="Stavropoulos S."/>
            <person name="Stone C."/>
            <person name="Strader C."/>
            <person name="Tesfaye S."/>
            <person name="Thomson T."/>
            <person name="Thoulutsang Y."/>
            <person name="Thoulutsang D."/>
            <person name="Topham K."/>
            <person name="Topping I."/>
            <person name="Tsamla T."/>
            <person name="Vassiliev H."/>
            <person name="Vo A."/>
            <person name="Wangchuk T."/>
            <person name="Wangdi T."/>
            <person name="Weiand M."/>
            <person name="Wilkinson J."/>
            <person name="Wilson A."/>
            <person name="Yadav S."/>
            <person name="Young G."/>
            <person name="Yu Q."/>
            <person name="Zembek L."/>
            <person name="Zhong D."/>
            <person name="Zimmer A."/>
            <person name="Zwirko Z."/>
            <person name="Jaffe D.B."/>
            <person name="Alvarez P."/>
            <person name="Brockman W."/>
            <person name="Butler J."/>
            <person name="Chin C."/>
            <person name="Gnerre S."/>
            <person name="Grabherr M."/>
            <person name="Kleber M."/>
            <person name="Mauceli E."/>
            <person name="MacCallum I."/>
        </authorList>
    </citation>
    <scope>NUCLEOTIDE SEQUENCE [LARGE SCALE GENOMIC DNA]</scope>
    <source>
        <strain evidence="3">Tucson 14024-0371.13</strain>
    </source>
</reference>
<evidence type="ECO:0000313" key="2">
    <source>
        <dbReference type="EMBL" id="EDV31637.2"/>
    </source>
</evidence>
<dbReference type="OrthoDB" id="7859554at2759"/>
<evidence type="ECO:0000313" key="3">
    <source>
        <dbReference type="Proteomes" id="UP000007801"/>
    </source>
</evidence>
<dbReference type="Proteomes" id="UP000007801">
    <property type="component" value="Unassembled WGS sequence"/>
</dbReference>
<sequence>MNPICNVDVGSRECQKWMVDVYTRCKDLFSREAPRRMAYWWFDITPAIYKEKLESMTVLDCRKLKRRLARQLQLEESEGHLLIEVLAFCLATVLIVVTLVLLGRMTLKHIRENQIKSGTDAPVEEDVSEDESDPSEILPIFPKKKAKNFKSWMRGHCRPLFVHSEAQTRKQKEKAHRIEAIHNELTNEKIVLWTKAREREALKKKQKLEKLQATRSNPIVSELS</sequence>
<organism evidence="2 3">
    <name type="scientific">Drosophila ananassae</name>
    <name type="common">Fruit fly</name>
    <dbReference type="NCBI Taxonomy" id="7217"/>
    <lineage>
        <taxon>Eukaryota</taxon>
        <taxon>Metazoa</taxon>
        <taxon>Ecdysozoa</taxon>
        <taxon>Arthropoda</taxon>
        <taxon>Hexapoda</taxon>
        <taxon>Insecta</taxon>
        <taxon>Pterygota</taxon>
        <taxon>Neoptera</taxon>
        <taxon>Endopterygota</taxon>
        <taxon>Diptera</taxon>
        <taxon>Brachycera</taxon>
        <taxon>Muscomorpha</taxon>
        <taxon>Ephydroidea</taxon>
        <taxon>Drosophilidae</taxon>
        <taxon>Drosophila</taxon>
        <taxon>Sophophora</taxon>
    </lineage>
</organism>
<name>B3MKV6_DROAN</name>
<feature type="transmembrane region" description="Helical" evidence="1">
    <location>
        <begin position="81"/>
        <end position="102"/>
    </location>
</feature>
<dbReference type="GeneID" id="6498259"/>
<keyword evidence="3" id="KW-1185">Reference proteome</keyword>
<keyword evidence="1" id="KW-0812">Transmembrane</keyword>
<accession>B3MKV6</accession>